<feature type="domain" description="Fibronectin type-III" evidence="2">
    <location>
        <begin position="2199"/>
        <end position="2285"/>
    </location>
</feature>
<name>A0AAV6T894_SOLSE</name>
<feature type="signal peptide" evidence="1">
    <location>
        <begin position="1"/>
        <end position="21"/>
    </location>
</feature>
<keyword evidence="4" id="KW-1185">Reference proteome</keyword>
<dbReference type="InterPro" id="IPR003961">
    <property type="entry name" value="FN3_dom"/>
</dbReference>
<dbReference type="Proteomes" id="UP000693946">
    <property type="component" value="Linkage Group LG1"/>
</dbReference>
<feature type="domain" description="Fibronectin type-III" evidence="2">
    <location>
        <begin position="986"/>
        <end position="1072"/>
    </location>
</feature>
<evidence type="ECO:0000256" key="1">
    <source>
        <dbReference type="SAM" id="SignalP"/>
    </source>
</evidence>
<feature type="chain" id="PRO_5043753464" evidence="1">
    <location>
        <begin position="22"/>
        <end position="3509"/>
    </location>
</feature>
<sequence length="3509" mass="367810">MWTLYLSALFLSVVQIQHVLSTGCHITSVSSPSASSLRVAWSAYTGATYYQLDSRIVNSTTTASVTVEVSTSYTQKQIQGLRPGTVYRVTLNVFVFFSIVCTDVKIAMTVPDTTQFISVEPISSTSVKFEWNNVTGADSFLLFMEQYDSPSTKYNKTFTTWKGEMDGLQPSTTYNCYIYSINSAGESDRSATKTVMTLVQPPAHVNVASTGRSTAHVTWASVSDVLLYAVTVTDTDNPSNSPVIINTSGTSKDISNLEPCSTYTIGVSSLNIFLVPGEPTSVSHTTSNINPVTTISVDYSCTGSLVTVSWDLVYGANSYRATAVDGTGVSLNCTSASTSCQISMLSCGETYQVHVDAISDDCTSTSNTLTTFETMPCAPANVQTDHTCSTNVIVFSWDHTNKTSYYEATSEDTNGVKSACLTVNNNCYFTNVECGQMYTFTVFAVSTECNSDVSQPQTVQTSPCQPENVQTTYECLSDKLITAWDLTDGADSYTVEIKGNTDETYNCTTTSNSCEITGMPCGEHFSVWISASNEMCTTPEELAEISQTVPCTPENASASVDCSQDSARVNWTTSAGAIYYIVIAQDSNGNIHGCFSMGSNCLINTLTCGNNYTGKVIATNIECNSTNNEEFTFSTAPCAPASVQALRSCDENLARIEWQNHQPNGLYTATIEDQSGAQLTCTNDTVNYCTISSLPCGKTYNVTVTYSEGNCASTSTPISMDSVPCGPEDVMASVACDTEELTLTWNISLPADNFTAVITGETGPALQCNSIGTQCTTGGLLCGSSYSVTVSSTTGTCSSQPSTEVTVQTWPCPPTNVTVTHTCSSAPVPVSWTASDGAKYYTAVATSSGGHSTDCSTNQTSCSLAGLQCGEVYTIGVSGASDNCTGQLSNTVTLDTEPCTPSNVSSQLMCDAGIADVFWTPAANAVSYNVTATSNGQTLTCSSSSPNCTLSNLVCDHAYDIQVTATDGVCVSSYSAVFSQDPVPCAPQNITMNLLCGTNDLMVSWVPSLNPLNYTVTALPLSGSAVTYYTSNASLSLSGLQCGGTYNVTVKASSGSCSGAYSAPQTIQTAPCPPQSLTAEAQCGTNSLLASWNSSLGATTYTATVTGPEGFSDSCSSSSLTCSVFGLQCSSQYNVTLTSQDGHCTSAPIQTVLTTGPCDPANVTSSLHCGSDMATVSWVASAGAVAYTVVAQDTSSQSSTSCRSSTTSCQLSQLQCGRVYNLTVVAEDASCNSTGNTEAVLMTAPCAPSIHNSTNICGTSSSSLSWESMADAVGYTVNATATSGHQVSCSSATTTCTLTNVQCSETYTATVVAQGSQCDSTPGPSSNFSTEPCSPSVISKHYTCNTSTAVFSWTNPAGSLGFVAHIAGEGYQDDCDTTDTSCVFHNLPCDLCLNITVQAQGSQCSSLPSVIESMETVPCIPQNVSATLGCLNHSASVTWAGSPSAIGYNVTLTSQDGHTHHCHSDTSSCDVPDIHCGETYSITVTPFSMTCTGNQSAAYSFSSGLCPPSNVSVSPNCEDNTVSWSLVPGAEMYIATASADDGHTHTCSSNSSNTCHFTDLHCGETYSVTVQTVDRGCFSEPSSAVVLTTAPCLPENVSAEVQCNTNVMAVSWAQTTGSGDYTAWAIGTDGHNASCNATSDSCSISGLQCGKVYDVSVTPSTTQCSVIAASDYRVQAAPCKPENTAAEQNCSSNVMTVTWDEGNTAQNYTVTASPASGVNSTCVSTGSSCSFLDLSCGQLYTFTVMGHTNVCMSEMSTPIEKMTAPCAPTNVSANMNCTTHDALLSWSSAAGAEAYNVQANSTSGHGSSCSVAGTSCNLDSLVCGEEYSAVVEPLDTGCPGPVSSPVTFTTEPCVPTSLSVQYNASTAQVMWGTASGADSYSVEAVTDQGPAVTCDTNNTSCLLTGLQCSQVYNVTVIAHNEACDSSVSGTHQLLTEPCPPTNVQANIACESLTVTVSWDQSALAVGYVAYVDSQSGHYTSCVATNTQCTVSGVMCGAVYDVWVKALGQVYNSSDSTVVSLTSGPCQPSSIDAVMNCEARFATISWQLSVGAVSYAAELTSTSGHATGCTTNHTHCEVSSLQCGEEYNVTVMALGETCNSSAQMAGHLTTEPCVPTNLSSHYNATTAQVMWSAASGASYYCVEAVTDQGPLVSCNTTTTVCILTGLQCSQIYNVTVMAQNWACNNTVTSQSHRIMTEPCPPTNVQANMVCEQLTATVSWDQSALAVGYVAYVDNQSGPCISCAATNTQCTVSGLTCGTVYDVWVKALGQEYNSSDSTIVYLTSAPCLPGDIVTVANCNSDGAANVSWNTISGAANFSLTAFVSGSVQTLCTTQENSCNVTNLACGETYNLNITASNEECSLTAMMPTNVTTRPCPPQGVTVDLVCGSSTTVLSWVGTSDVELYKATAIKASGGEVKKCNSTGSTCHFPSLVCGETYNFTVTALSQDCCSQDSTTVSLQTEPCQPVITSVQTLCQSEQVQISWGQTSGVVNYAITVKGNLEFVKDYNTTGTILSVPLPCGQHYNVTVQGQGYVCESIPSSPAFFKTGLCVPQNVTTDMQCELNKGSVSWDSSDGAETYVAEATGLDGHNHQCPTNTTSCTWNDLHCGESYTVVVRAKDDNCTSLPSSSAVIHMDPCVPENVFASADCNMKVVSLSWGASNGSETYYVTAEAENTTTQLTNVTTVDFFDLACGQDYNLTVTPHSNHCAGSSSEQAFIQTWPCAPSEIVILHNSLTDFAIILWQASNGSESHTVSLQSDRGVSTTAVSAGSHLNVTDLDCGYNFSVSVTAYNQQCNATSSQNIFLQSVPCVPTNVTVVRDCVNNTALVSWSASRGALQYSVAAHCSNGTVSYQTSDLSYNLDNLTCGSSYTIHVLAMDDSCSSAPSLEVTLDSAPCPPQNVSAQFSCSSNDMTISWDAVGEADHFLVSATADNSGISESCNTTNTRCSFSNVSCGKTFTVHVTSVRGNCHSQPSQTCSILSAPCQPQGISGNIDCVTNSAWISWSAALGADSYTVSAVGGEDYTANCTTSSNTTCEVEDLACGVRYDFNVTAENSQCESQPSATINLHTAPCSLSAITAFPQCHNSSILVVWELMEGSVGNTVYIATAKASDNTTLSCNDTGISCYLHGAQCDLRYTIIVAASSDQCSSMRSPPYRINMEPCPPQNMSLSSSCEEQSVMVSWTPSPVAEAYSVVAMAADAHVHTCNTTSSSSNCSISALHCDQQYTFFVTASHENCSSEASENATLNTGPCAPSGVSVTFHCNNGSAELSWMPGVSAVEYYGCAQSENGDMLYCYSTSPTCTIEGLDCGEVYNFTVQASDGTCNSSLSDPVQQGAVPCPPDGVEVQVLPMQMEAQALLFSWNQVSCNDSWYLVTLTGSLLGESMALFQILSYWTNSLYFEIPLPCGSSYNATVHSRNSAGTSDPSETLSGLTAPCPPTNAMYSSSGPVSSIMWDASVFASAYTVYDNSVTPWIQMCRVSGLSCNLSNITSSNLVVTASNAAGESEVSIINSAP</sequence>
<feature type="domain" description="Fibronectin type-III" evidence="2">
    <location>
        <begin position="1767"/>
        <end position="1853"/>
    </location>
</feature>
<dbReference type="PANTHER" id="PTHR47135">
    <property type="entry name" value="FIBRONECTIN TYPE III DOMAIN-CONTAINING PROTEIN 7"/>
    <property type="match status" value="1"/>
</dbReference>
<feature type="domain" description="Fibronectin type-III" evidence="2">
    <location>
        <begin position="2374"/>
        <end position="2461"/>
    </location>
</feature>
<keyword evidence="1" id="KW-0732">Signal</keyword>
<comment type="caution">
    <text evidence="3">The sequence shown here is derived from an EMBL/GenBank/DDBJ whole genome shotgun (WGS) entry which is preliminary data.</text>
</comment>
<evidence type="ECO:0000259" key="2">
    <source>
        <dbReference type="PROSITE" id="PS50853"/>
    </source>
</evidence>
<dbReference type="CDD" id="cd00063">
    <property type="entry name" value="FN3"/>
    <property type="match status" value="7"/>
</dbReference>
<dbReference type="PROSITE" id="PS50853">
    <property type="entry name" value="FN3"/>
    <property type="match status" value="21"/>
</dbReference>
<feature type="domain" description="Fibronectin type-III" evidence="2">
    <location>
        <begin position="1939"/>
        <end position="2025"/>
    </location>
</feature>
<accession>A0AAV6T894</accession>
<feature type="domain" description="Fibronectin type-III" evidence="2">
    <location>
        <begin position="726"/>
        <end position="812"/>
    </location>
</feature>
<dbReference type="Pfam" id="PF00041">
    <property type="entry name" value="fn3"/>
    <property type="match status" value="2"/>
</dbReference>
<dbReference type="EMBL" id="JAGKHQ010000001">
    <property type="protein sequence ID" value="KAG7525246.1"/>
    <property type="molecule type" value="Genomic_DNA"/>
</dbReference>
<feature type="domain" description="Fibronectin type-III" evidence="2">
    <location>
        <begin position="1244"/>
        <end position="1333"/>
    </location>
</feature>
<feature type="domain" description="Fibronectin type-III" evidence="2">
    <location>
        <begin position="3248"/>
        <end position="3337"/>
    </location>
</feature>
<feature type="domain" description="Fibronectin type-III" evidence="2">
    <location>
        <begin position="3159"/>
        <end position="3247"/>
    </location>
</feature>
<feature type="domain" description="Fibronectin type-III" evidence="2">
    <location>
        <begin position="1073"/>
        <end position="1161"/>
    </location>
</feature>
<dbReference type="PANTHER" id="PTHR47135:SF4">
    <property type="match status" value="1"/>
</dbReference>
<protein>
    <submittedName>
        <fullName evidence="3">Mucin-5B-like isoform X1</fullName>
    </submittedName>
</protein>
<evidence type="ECO:0000313" key="3">
    <source>
        <dbReference type="EMBL" id="KAG7525246.1"/>
    </source>
</evidence>
<feature type="domain" description="Fibronectin type-III" evidence="2">
    <location>
        <begin position="1507"/>
        <end position="1592"/>
    </location>
</feature>
<feature type="domain" description="Fibronectin type-III" evidence="2">
    <location>
        <begin position="2978"/>
        <end position="3068"/>
    </location>
</feature>
<gene>
    <name evidence="3" type="ORF">JOB18_024196</name>
</gene>
<feature type="domain" description="Fibronectin type-III" evidence="2">
    <location>
        <begin position="2807"/>
        <end position="2892"/>
    </location>
</feature>
<feature type="domain" description="Fibronectin type-III" evidence="2">
    <location>
        <begin position="2548"/>
        <end position="2634"/>
    </location>
</feature>
<feature type="domain" description="Fibronectin type-III" evidence="2">
    <location>
        <begin position="813"/>
        <end position="899"/>
    </location>
</feature>
<feature type="domain" description="Fibronectin type-III" evidence="2">
    <location>
        <begin position="1680"/>
        <end position="1766"/>
    </location>
</feature>
<proteinExistence type="predicted"/>
<organism evidence="3 4">
    <name type="scientific">Solea senegalensis</name>
    <name type="common">Senegalese sole</name>
    <dbReference type="NCBI Taxonomy" id="28829"/>
    <lineage>
        <taxon>Eukaryota</taxon>
        <taxon>Metazoa</taxon>
        <taxon>Chordata</taxon>
        <taxon>Craniata</taxon>
        <taxon>Vertebrata</taxon>
        <taxon>Euteleostomi</taxon>
        <taxon>Actinopterygii</taxon>
        <taxon>Neopterygii</taxon>
        <taxon>Teleostei</taxon>
        <taxon>Neoteleostei</taxon>
        <taxon>Acanthomorphata</taxon>
        <taxon>Carangaria</taxon>
        <taxon>Pleuronectiformes</taxon>
        <taxon>Pleuronectoidei</taxon>
        <taxon>Soleidae</taxon>
        <taxon>Solea</taxon>
    </lineage>
</organism>
<dbReference type="SMART" id="SM00060">
    <property type="entry name" value="FN3"/>
    <property type="match status" value="32"/>
</dbReference>
<feature type="domain" description="Fibronectin type-III" evidence="2">
    <location>
        <begin position="1420"/>
        <end position="1506"/>
    </location>
</feature>
<feature type="domain" description="Fibronectin type-III" evidence="2">
    <location>
        <begin position="1854"/>
        <end position="1938"/>
    </location>
</feature>
<feature type="domain" description="Fibronectin type-III" evidence="2">
    <location>
        <begin position="201"/>
        <end position="292"/>
    </location>
</feature>
<feature type="domain" description="Fibronectin type-III" evidence="2">
    <location>
        <begin position="110"/>
        <end position="200"/>
    </location>
</feature>
<evidence type="ECO:0000313" key="4">
    <source>
        <dbReference type="Proteomes" id="UP000693946"/>
    </source>
</evidence>
<reference evidence="3 4" key="1">
    <citation type="journal article" date="2021" name="Sci. Rep.">
        <title>Chromosome anchoring in Senegalese sole (Solea senegalensis) reveals sex-associated markers and genome rearrangements in flatfish.</title>
        <authorList>
            <person name="Guerrero-Cozar I."/>
            <person name="Gomez-Garrido J."/>
            <person name="Berbel C."/>
            <person name="Martinez-Blanch J.F."/>
            <person name="Alioto T."/>
            <person name="Claros M.G."/>
            <person name="Gagnaire P.A."/>
            <person name="Manchado M."/>
        </authorList>
    </citation>
    <scope>NUCLEOTIDE SEQUENCE [LARGE SCALE GENOMIC DNA]</scope>
    <source>
        <strain evidence="3">Sse05_10M</strain>
    </source>
</reference>
<feature type="domain" description="Fibronectin type-III" evidence="2">
    <location>
        <begin position="378"/>
        <end position="464"/>
    </location>
</feature>